<gene>
    <name evidence="2" type="ORF">NE237_002680</name>
</gene>
<protein>
    <submittedName>
        <fullName evidence="2">Uncharacterized protein</fullName>
    </submittedName>
</protein>
<comment type="caution">
    <text evidence="2">The sequence shown here is derived from an EMBL/GenBank/DDBJ whole genome shotgun (WGS) entry which is preliminary data.</text>
</comment>
<dbReference type="InterPro" id="IPR007608">
    <property type="entry name" value="Senescence_reg_S40"/>
</dbReference>
<dbReference type="Proteomes" id="UP001141806">
    <property type="component" value="Unassembled WGS sequence"/>
</dbReference>
<keyword evidence="3" id="KW-1185">Reference proteome</keyword>
<name>A0A9Q0JQY3_9MAGN</name>
<reference evidence="2" key="1">
    <citation type="journal article" date="2023" name="Plant J.">
        <title>The genome of the king protea, Protea cynaroides.</title>
        <authorList>
            <person name="Chang J."/>
            <person name="Duong T.A."/>
            <person name="Schoeman C."/>
            <person name="Ma X."/>
            <person name="Roodt D."/>
            <person name="Barker N."/>
            <person name="Li Z."/>
            <person name="Van de Peer Y."/>
            <person name="Mizrachi E."/>
        </authorList>
    </citation>
    <scope>NUCLEOTIDE SEQUENCE</scope>
    <source>
        <tissue evidence="2">Young leaves</tissue>
    </source>
</reference>
<dbReference type="AlphaFoldDB" id="A0A9Q0JQY3"/>
<dbReference type="Pfam" id="PF04520">
    <property type="entry name" value="Senescence_reg"/>
    <property type="match status" value="1"/>
</dbReference>
<dbReference type="EMBL" id="JAMYWD010001097">
    <property type="protein sequence ID" value="KAJ4945354.1"/>
    <property type="molecule type" value="Genomic_DNA"/>
</dbReference>
<accession>A0A9Q0JQY3</accession>
<sequence>MATSVLVKVPDWPKILRVDSKELMNDSDEESAEWVAPHEYLAREYARTRKMTAFLVLEGVGRTLKGRDMSRVRNAVWSQIGFTG</sequence>
<proteinExistence type="inferred from homology"/>
<comment type="similarity">
    <text evidence="1">Belongs to the senescence regulator S40 family.</text>
</comment>
<organism evidence="2 3">
    <name type="scientific">Protea cynaroides</name>
    <dbReference type="NCBI Taxonomy" id="273540"/>
    <lineage>
        <taxon>Eukaryota</taxon>
        <taxon>Viridiplantae</taxon>
        <taxon>Streptophyta</taxon>
        <taxon>Embryophyta</taxon>
        <taxon>Tracheophyta</taxon>
        <taxon>Spermatophyta</taxon>
        <taxon>Magnoliopsida</taxon>
        <taxon>Proteales</taxon>
        <taxon>Proteaceae</taxon>
        <taxon>Protea</taxon>
    </lineage>
</organism>
<dbReference type="GO" id="GO:0010150">
    <property type="term" value="P:leaf senescence"/>
    <property type="evidence" value="ECO:0007669"/>
    <property type="project" value="UniProtKB-ARBA"/>
</dbReference>
<dbReference type="OrthoDB" id="1917735at2759"/>
<evidence type="ECO:0000256" key="1">
    <source>
        <dbReference type="ARBA" id="ARBA00034773"/>
    </source>
</evidence>
<dbReference type="PANTHER" id="PTHR46525:SF18">
    <property type="entry name" value="SENESCENCE REGULATOR S40"/>
    <property type="match status" value="1"/>
</dbReference>
<evidence type="ECO:0000313" key="2">
    <source>
        <dbReference type="EMBL" id="KAJ4945354.1"/>
    </source>
</evidence>
<evidence type="ECO:0000313" key="3">
    <source>
        <dbReference type="Proteomes" id="UP001141806"/>
    </source>
</evidence>
<dbReference type="PANTHER" id="PTHR46525">
    <property type="entry name" value="EMB|CAB72159.1"/>
    <property type="match status" value="1"/>
</dbReference>